<dbReference type="InterPro" id="IPR010775">
    <property type="entry name" value="DUF1365"/>
</dbReference>
<dbReference type="PANTHER" id="PTHR33973">
    <property type="entry name" value="OS07G0153300 PROTEIN"/>
    <property type="match status" value="1"/>
</dbReference>
<sequence length="243" mass="27425">MKTSPATRIYATSVHHARKEPVAHRFRTRSHSWLVDLDELPRLGRLQRLASFEARDHLGDPAQTLRQNLDTFLATHGIDLRGGQILMLAMPRVLGTVFNPISVHWCHDPEGELVCTVVEVHNTYGDRHAYLVHADQFGRAEVDKALYVSPFNDVSGSYSLTVPEPDEQVRVQVVLRRPGRPAFVAGMTGRALPVTHSTVLRLALTQPLEPLSVSARIRLHGIWLWLRRLPVQPRPSHHQEAVQ</sequence>
<proteinExistence type="predicted"/>
<dbReference type="Pfam" id="PF07103">
    <property type="entry name" value="DUF1365"/>
    <property type="match status" value="1"/>
</dbReference>
<accession>A0AAU7JPX7</accession>
<dbReference type="RefSeq" id="WP_406829913.1">
    <property type="nucleotide sequence ID" value="NZ_CP157483.1"/>
</dbReference>
<reference evidence="1" key="1">
    <citation type="submission" date="2024-05" db="EMBL/GenBank/DDBJ databases">
        <authorList>
            <person name="Kim S."/>
            <person name="Heo J."/>
            <person name="Choi H."/>
            <person name="Choi Y."/>
            <person name="Kwon S.-W."/>
            <person name="Kim Y."/>
        </authorList>
    </citation>
    <scope>NUCLEOTIDE SEQUENCE</scope>
    <source>
        <strain evidence="1">KACC 23699</strain>
    </source>
</reference>
<organism evidence="1">
    <name type="scientific">Pedococcus sp. KACC 23699</name>
    <dbReference type="NCBI Taxonomy" id="3149228"/>
    <lineage>
        <taxon>Bacteria</taxon>
        <taxon>Bacillati</taxon>
        <taxon>Actinomycetota</taxon>
        <taxon>Actinomycetes</taxon>
        <taxon>Micrococcales</taxon>
        <taxon>Intrasporangiaceae</taxon>
        <taxon>Pedococcus</taxon>
    </lineage>
</organism>
<dbReference type="PANTHER" id="PTHR33973:SF4">
    <property type="entry name" value="OS07G0153300 PROTEIN"/>
    <property type="match status" value="1"/>
</dbReference>
<name>A0AAU7JPX7_9MICO</name>
<dbReference type="EMBL" id="CP157483">
    <property type="protein sequence ID" value="XBO42493.1"/>
    <property type="molecule type" value="Genomic_DNA"/>
</dbReference>
<protein>
    <submittedName>
        <fullName evidence="1">DUF1365 domain-containing protein</fullName>
    </submittedName>
</protein>
<dbReference type="AlphaFoldDB" id="A0AAU7JPX7"/>
<gene>
    <name evidence="1" type="ORF">ABEG17_13020</name>
</gene>
<evidence type="ECO:0000313" key="1">
    <source>
        <dbReference type="EMBL" id="XBO42493.1"/>
    </source>
</evidence>